<feature type="transmembrane region" description="Helical" evidence="1">
    <location>
        <begin position="89"/>
        <end position="108"/>
    </location>
</feature>
<gene>
    <name evidence="2" type="ORF">BQ8794_200181</name>
</gene>
<proteinExistence type="predicted"/>
<feature type="transmembrane region" description="Helical" evidence="1">
    <location>
        <begin position="50"/>
        <end position="68"/>
    </location>
</feature>
<feature type="transmembrane region" description="Helical" evidence="1">
    <location>
        <begin position="12"/>
        <end position="30"/>
    </location>
</feature>
<sequence length="109" mass="12584">MKEPPFMRRLIKILIVFAFVFEILCLFFLSKGIGGYLVISSPGDFYETLGLRRLLLVLLMFGTAYMYLKYESHNDKIIRANLPHLSIKTVRFSQIGMIFVMASIAWLVS</sequence>
<dbReference type="AlphaFoldDB" id="A0A1R3V5N8"/>
<protein>
    <submittedName>
        <fullName evidence="2">Uncharacterized protein</fullName>
    </submittedName>
</protein>
<reference evidence="3" key="1">
    <citation type="submission" date="2017-01" db="EMBL/GenBank/DDBJ databases">
        <authorList>
            <person name="Brunel B."/>
        </authorList>
    </citation>
    <scope>NUCLEOTIDE SEQUENCE [LARGE SCALE GENOMIC DNA]</scope>
</reference>
<name>A0A1R3V5N8_9HYPH</name>
<dbReference type="Proteomes" id="UP000188388">
    <property type="component" value="Unassembled WGS sequence"/>
</dbReference>
<keyword evidence="3" id="KW-1185">Reference proteome</keyword>
<accession>A0A1R3V5N8</accession>
<keyword evidence="1" id="KW-0812">Transmembrane</keyword>
<dbReference type="STRING" id="1631249.BQ8794_200181"/>
<evidence type="ECO:0000256" key="1">
    <source>
        <dbReference type="SAM" id="Phobius"/>
    </source>
</evidence>
<keyword evidence="1" id="KW-1133">Transmembrane helix</keyword>
<organism evidence="2 3">
    <name type="scientific">Mesorhizobium prunaredense</name>
    <dbReference type="NCBI Taxonomy" id="1631249"/>
    <lineage>
        <taxon>Bacteria</taxon>
        <taxon>Pseudomonadati</taxon>
        <taxon>Pseudomonadota</taxon>
        <taxon>Alphaproteobacteria</taxon>
        <taxon>Hyphomicrobiales</taxon>
        <taxon>Phyllobacteriaceae</taxon>
        <taxon>Mesorhizobium</taxon>
    </lineage>
</organism>
<dbReference type="EMBL" id="FTPD01000013">
    <property type="protein sequence ID" value="SIT55178.1"/>
    <property type="molecule type" value="Genomic_DNA"/>
</dbReference>
<keyword evidence="1" id="KW-0472">Membrane</keyword>
<evidence type="ECO:0000313" key="3">
    <source>
        <dbReference type="Proteomes" id="UP000188388"/>
    </source>
</evidence>
<evidence type="ECO:0000313" key="2">
    <source>
        <dbReference type="EMBL" id="SIT55178.1"/>
    </source>
</evidence>